<comment type="caution">
    <text evidence="2">The sequence shown here is derived from an EMBL/GenBank/DDBJ whole genome shotgun (WGS) entry which is preliminary data.</text>
</comment>
<proteinExistence type="predicted"/>
<sequence length="298" mass="28717">SDPVGDRAVAPSSVDTPSLTAGAATISSGTIDNTVVGGTTPAAGSFSSLVVGDYAFPGVDGTTGQVLSTDGVGTLYWTDQASGGSGASNGMSPHVTPRVTAPSGAGLTLSTDTTLSLVASGGVEVVSETATIDAGTAAVISSGDTSLSVSPSGVSVEGSLSLTDGSVKALDQAYVTIGTAGESYAPLYLSSTTSRRGVSSLTLDEGSAVLSGGTLDLSVSSIDASGASLSAETLTTESLSVGTGFIVETDSISVDVPLFGDALSIDATTSLSLGTAGSSGPVSLSHPGVATHVLGDLQ</sequence>
<evidence type="ECO:0000313" key="3">
    <source>
        <dbReference type="Proteomes" id="UP000265618"/>
    </source>
</evidence>
<protein>
    <submittedName>
        <fullName evidence="2">Uncharacterized protein</fullName>
    </submittedName>
</protein>
<dbReference type="EMBL" id="BDIP01007693">
    <property type="protein sequence ID" value="GCA64567.1"/>
    <property type="molecule type" value="Genomic_DNA"/>
</dbReference>
<organism evidence="2 3">
    <name type="scientific">Kipferlia bialata</name>
    <dbReference type="NCBI Taxonomy" id="797122"/>
    <lineage>
        <taxon>Eukaryota</taxon>
        <taxon>Metamonada</taxon>
        <taxon>Carpediemonas-like organisms</taxon>
        <taxon>Kipferlia</taxon>
    </lineage>
</organism>
<feature type="non-terminal residue" evidence="2">
    <location>
        <position position="298"/>
    </location>
</feature>
<feature type="region of interest" description="Disordered" evidence="1">
    <location>
        <begin position="84"/>
        <end position="106"/>
    </location>
</feature>
<keyword evidence="3" id="KW-1185">Reference proteome</keyword>
<name>A0A391NU09_9EUKA</name>
<gene>
    <name evidence="2" type="ORF">KIPB_014673</name>
</gene>
<dbReference type="Proteomes" id="UP000265618">
    <property type="component" value="Unassembled WGS sequence"/>
</dbReference>
<evidence type="ECO:0000313" key="2">
    <source>
        <dbReference type="EMBL" id="GCA64567.1"/>
    </source>
</evidence>
<feature type="non-terminal residue" evidence="2">
    <location>
        <position position="1"/>
    </location>
</feature>
<evidence type="ECO:0000256" key="1">
    <source>
        <dbReference type="SAM" id="MobiDB-lite"/>
    </source>
</evidence>
<accession>A0A391NU09</accession>
<reference evidence="2 3" key="1">
    <citation type="journal article" date="2018" name="PLoS ONE">
        <title>The draft genome of Kipferlia bialata reveals reductive genome evolution in fornicate parasites.</title>
        <authorList>
            <person name="Tanifuji G."/>
            <person name="Takabayashi S."/>
            <person name="Kume K."/>
            <person name="Takagi M."/>
            <person name="Nakayama T."/>
            <person name="Kamikawa R."/>
            <person name="Inagaki Y."/>
            <person name="Hashimoto T."/>
        </authorList>
    </citation>
    <scope>NUCLEOTIDE SEQUENCE [LARGE SCALE GENOMIC DNA]</scope>
    <source>
        <strain evidence="2">NY0173</strain>
    </source>
</reference>
<dbReference type="AlphaFoldDB" id="A0A391NU09"/>